<comment type="caution">
    <text evidence="3">The sequence shown here is derived from an EMBL/GenBank/DDBJ whole genome shotgun (WGS) entry which is preliminary data.</text>
</comment>
<reference evidence="3 4" key="1">
    <citation type="journal article" date="2019" name="Int. J. Syst. Evol. Microbiol.">
        <title>The Global Catalogue of Microorganisms (GCM) 10K type strain sequencing project: providing services to taxonomists for standard genome sequencing and annotation.</title>
        <authorList>
            <consortium name="The Broad Institute Genomics Platform"/>
            <consortium name="The Broad Institute Genome Sequencing Center for Infectious Disease"/>
            <person name="Wu L."/>
            <person name="Ma J."/>
        </authorList>
    </citation>
    <scope>NUCLEOTIDE SEQUENCE [LARGE SCALE GENOMIC DNA]</scope>
    <source>
        <strain evidence="3 4">JCM 10367</strain>
    </source>
</reference>
<gene>
    <name evidence="3" type="ORF">GCM10009535_55820</name>
</gene>
<proteinExistence type="predicted"/>
<feature type="compositionally biased region" description="Basic and acidic residues" evidence="1">
    <location>
        <begin position="97"/>
        <end position="115"/>
    </location>
</feature>
<feature type="compositionally biased region" description="Low complexity" evidence="1">
    <location>
        <begin position="167"/>
        <end position="183"/>
    </location>
</feature>
<organism evidence="3 4">
    <name type="scientific">Streptomyces thermocarboxydovorans</name>
    <dbReference type="NCBI Taxonomy" id="59298"/>
    <lineage>
        <taxon>Bacteria</taxon>
        <taxon>Bacillati</taxon>
        <taxon>Actinomycetota</taxon>
        <taxon>Actinomycetes</taxon>
        <taxon>Kitasatosporales</taxon>
        <taxon>Streptomycetaceae</taxon>
        <taxon>Streptomyces</taxon>
    </lineage>
</organism>
<feature type="compositionally biased region" description="Gly residues" evidence="1">
    <location>
        <begin position="116"/>
        <end position="127"/>
    </location>
</feature>
<evidence type="ECO:0000313" key="3">
    <source>
        <dbReference type="EMBL" id="GAA0668771.1"/>
    </source>
</evidence>
<evidence type="ECO:0000256" key="2">
    <source>
        <dbReference type="SAM" id="Phobius"/>
    </source>
</evidence>
<keyword evidence="2" id="KW-0812">Transmembrane</keyword>
<feature type="compositionally biased region" description="Basic and acidic residues" evidence="1">
    <location>
        <begin position="147"/>
        <end position="160"/>
    </location>
</feature>
<protein>
    <submittedName>
        <fullName evidence="3">Uncharacterized protein</fullName>
    </submittedName>
</protein>
<keyword evidence="2" id="KW-1133">Transmembrane helix</keyword>
<evidence type="ECO:0000313" key="4">
    <source>
        <dbReference type="Proteomes" id="UP001500724"/>
    </source>
</evidence>
<sequence length="318" mass="32153">MGRLWASIRHLADGVHEHRPAWEVPVVTPWLHRAGATASGVVLRAGVALGAGMVMAAAGVVPLGGVAVAQVMVPGVLAADEGPGGGTDGRGSGGEGQEERRGAEREAESSGERSGRGAGDTSGGRTGSGAASGPQAQSRARLGNGPDGREQGPPESRTDSVARPGVASRSPSPSADPSRAGSRPGEGRERPGRQDAEKEETPREREREDRDRREAEEPDVGVAPWQPGREAHPDAPDSEDFEDTEHAGTVSGAPGTGGPVPETEATASGETAVASPDAVAGPGSGVEPVKRIVPLGSGLVLIGLGLGLAFLGLRLRRG</sequence>
<keyword evidence="2" id="KW-0472">Membrane</keyword>
<feature type="transmembrane region" description="Helical" evidence="2">
    <location>
        <begin position="292"/>
        <end position="313"/>
    </location>
</feature>
<accession>A0ABN1HV38</accession>
<keyword evidence="4" id="KW-1185">Reference proteome</keyword>
<feature type="compositionally biased region" description="Basic and acidic residues" evidence="1">
    <location>
        <begin position="185"/>
        <end position="215"/>
    </location>
</feature>
<name>A0ABN1HV38_9ACTN</name>
<feature type="compositionally biased region" description="Gly residues" evidence="1">
    <location>
        <begin position="82"/>
        <end position="95"/>
    </location>
</feature>
<dbReference type="Proteomes" id="UP001500724">
    <property type="component" value="Unassembled WGS sequence"/>
</dbReference>
<dbReference type="EMBL" id="BAAAGU010000082">
    <property type="protein sequence ID" value="GAA0668771.1"/>
    <property type="molecule type" value="Genomic_DNA"/>
</dbReference>
<feature type="region of interest" description="Disordered" evidence="1">
    <location>
        <begin position="79"/>
        <end position="287"/>
    </location>
</feature>
<evidence type="ECO:0000256" key="1">
    <source>
        <dbReference type="SAM" id="MobiDB-lite"/>
    </source>
</evidence>